<organism evidence="1 2">
    <name type="scientific">Diplodia seriata</name>
    <dbReference type="NCBI Taxonomy" id="420778"/>
    <lineage>
        <taxon>Eukaryota</taxon>
        <taxon>Fungi</taxon>
        <taxon>Dikarya</taxon>
        <taxon>Ascomycota</taxon>
        <taxon>Pezizomycotina</taxon>
        <taxon>Dothideomycetes</taxon>
        <taxon>Dothideomycetes incertae sedis</taxon>
        <taxon>Botryosphaeriales</taxon>
        <taxon>Botryosphaeriaceae</taxon>
        <taxon>Diplodia</taxon>
    </lineage>
</organism>
<dbReference type="RefSeq" id="XP_066636300.1">
    <property type="nucleotide sequence ID" value="XM_066773733.1"/>
</dbReference>
<sequence>MADAWAEEMLAAYPNSPADRDVVETLRSLLQRKILPQQAAESLTSAYDPLIRSGKTGTENLWGVYCAAIASLGHDASSRGLLVSALLSISRLPDIVDDKGQPVMQNLQIFWRDVPDFAFWMSEGPAGMVSDREVVAKPERLRASRIAAAFGAEYLGELDREKHHAPRDGMRNLAFDHLMQALRWGFEDEEDVKRARLSAPQAATWILTAGPSLYQAVKERFSVGDYDGGSFDMERWNLWKERFAELAAFERADAEPRRMAGMAVEEMQKIEKEA</sequence>
<dbReference type="GeneID" id="92006336"/>
<reference evidence="1 2" key="1">
    <citation type="submission" date="2024-02" db="EMBL/GenBank/DDBJ databases">
        <title>De novo assembly and annotation of 12 fungi associated with fruit tree decline syndrome in Ontario, Canada.</title>
        <authorList>
            <person name="Sulman M."/>
            <person name="Ellouze W."/>
            <person name="Ilyukhin E."/>
        </authorList>
    </citation>
    <scope>NUCLEOTIDE SEQUENCE [LARGE SCALE GENOMIC DNA]</scope>
    <source>
        <strain evidence="1 2">FDS-637</strain>
    </source>
</reference>
<proteinExistence type="predicted"/>
<evidence type="ECO:0000313" key="1">
    <source>
        <dbReference type="EMBL" id="KAL0263271.1"/>
    </source>
</evidence>
<dbReference type="Proteomes" id="UP001430584">
    <property type="component" value="Unassembled WGS sequence"/>
</dbReference>
<dbReference type="EMBL" id="JAJVCZ030000002">
    <property type="protein sequence ID" value="KAL0263271.1"/>
    <property type="molecule type" value="Genomic_DNA"/>
</dbReference>
<gene>
    <name evidence="1" type="ORF">SLS55_002251</name>
</gene>
<name>A0ABR3CUA8_9PEZI</name>
<dbReference type="InterPro" id="IPR053204">
    <property type="entry name" value="Oxopyrrolidines_Biosynth-assoc"/>
</dbReference>
<protein>
    <submittedName>
        <fullName evidence="1">Uncharacterized protein</fullName>
    </submittedName>
</protein>
<dbReference type="InterPro" id="IPR022085">
    <property type="entry name" value="OpdG"/>
</dbReference>
<keyword evidence="2" id="KW-1185">Reference proteome</keyword>
<dbReference type="PANTHER" id="PTHR38797:SF4">
    <property type="entry name" value="NUCLEAR PORE COMPLEX PROTEIN NUP85"/>
    <property type="match status" value="1"/>
</dbReference>
<accession>A0ABR3CUA8</accession>
<comment type="caution">
    <text evidence="1">The sequence shown here is derived from an EMBL/GenBank/DDBJ whole genome shotgun (WGS) entry which is preliminary data.</text>
</comment>
<dbReference type="PANTHER" id="PTHR38797">
    <property type="entry name" value="NUCLEAR PORE COMPLEX PROTEIN NUP85-RELATED"/>
    <property type="match status" value="1"/>
</dbReference>
<dbReference type="Pfam" id="PF12311">
    <property type="entry name" value="DUF3632"/>
    <property type="match status" value="1"/>
</dbReference>
<evidence type="ECO:0000313" key="2">
    <source>
        <dbReference type="Proteomes" id="UP001430584"/>
    </source>
</evidence>